<dbReference type="SUPFAM" id="SSF161111">
    <property type="entry name" value="Cation efflux protein transmembrane domain-like"/>
    <property type="match status" value="1"/>
</dbReference>
<dbReference type="Gene3D" id="1.20.1510.10">
    <property type="entry name" value="Cation efflux protein transmembrane domain"/>
    <property type="match status" value="1"/>
</dbReference>
<feature type="transmembrane region" description="Helical" evidence="6">
    <location>
        <begin position="31"/>
        <end position="50"/>
    </location>
</feature>
<feature type="transmembrane region" description="Helical" evidence="6">
    <location>
        <begin position="174"/>
        <end position="195"/>
    </location>
</feature>
<evidence type="ECO:0000256" key="4">
    <source>
        <dbReference type="ARBA" id="ARBA00022989"/>
    </source>
</evidence>
<keyword evidence="3" id="KW-0406">Ion transport</keyword>
<protein>
    <submittedName>
        <fullName evidence="8">Cation transporter</fullName>
    </submittedName>
</protein>
<dbReference type="InterPro" id="IPR027469">
    <property type="entry name" value="Cation_efflux_TMD_sf"/>
</dbReference>
<evidence type="ECO:0000313" key="11">
    <source>
        <dbReference type="Proteomes" id="UP000297946"/>
    </source>
</evidence>
<keyword evidence="10" id="KW-1185">Reference proteome</keyword>
<dbReference type="OrthoDB" id="9809646at2"/>
<dbReference type="Proteomes" id="UP000297273">
    <property type="component" value="Unassembled WGS sequence"/>
</dbReference>
<feature type="transmembrane region" description="Helical" evidence="6">
    <location>
        <begin position="93"/>
        <end position="118"/>
    </location>
</feature>
<feature type="transmembrane region" description="Helical" evidence="6">
    <location>
        <begin position="130"/>
        <end position="153"/>
    </location>
</feature>
<keyword evidence="2 6" id="KW-0812">Transmembrane</keyword>
<reference evidence="8 11" key="2">
    <citation type="journal article" date="2019" name="PLoS Negl. Trop. Dis.">
        <title>Revisiting the worldwide diversity of Leptospira species in the environment.</title>
        <authorList>
            <person name="Vincent A.T."/>
            <person name="Schiettekatte O."/>
            <person name="Bourhy P."/>
            <person name="Veyrier F.J."/>
            <person name="Picardeau M."/>
        </authorList>
    </citation>
    <scope>NUCLEOTIDE SEQUENCE [LARGE SCALE GENOMIC DNA]</scope>
    <source>
        <strain evidence="9">201702690</strain>
        <strain evidence="8 11">SSW18</strain>
    </source>
</reference>
<evidence type="ECO:0000256" key="6">
    <source>
        <dbReference type="SAM" id="Phobius"/>
    </source>
</evidence>
<keyword evidence="3" id="KW-0813">Transport</keyword>
<dbReference type="PANTHER" id="PTHR11562:SF17">
    <property type="entry name" value="RE54080P-RELATED"/>
    <property type="match status" value="1"/>
</dbReference>
<accession>A0A5F1ZZZ9</accession>
<comment type="subcellular location">
    <subcellularLocation>
        <location evidence="1">Membrane</location>
        <topology evidence="1">Multi-pass membrane protein</topology>
    </subcellularLocation>
</comment>
<gene>
    <name evidence="8" type="ORF">EHO57_03345</name>
    <name evidence="9" type="ORF">EHQ53_03115</name>
</gene>
<evidence type="ECO:0000256" key="2">
    <source>
        <dbReference type="ARBA" id="ARBA00022692"/>
    </source>
</evidence>
<dbReference type="PANTHER" id="PTHR11562">
    <property type="entry name" value="CATION EFFLUX PROTEIN/ ZINC TRANSPORTER"/>
    <property type="match status" value="1"/>
</dbReference>
<feature type="transmembrane region" description="Helical" evidence="6">
    <location>
        <begin position="201"/>
        <end position="223"/>
    </location>
</feature>
<keyword evidence="3" id="KW-0862">Zinc</keyword>
<dbReference type="RefSeq" id="WP_135642888.1">
    <property type="nucleotide sequence ID" value="NZ_RQER01000002.1"/>
</dbReference>
<evidence type="ECO:0000313" key="10">
    <source>
        <dbReference type="Proteomes" id="UP000297273"/>
    </source>
</evidence>
<keyword evidence="5 6" id="KW-0472">Membrane</keyword>
<evidence type="ECO:0000256" key="5">
    <source>
        <dbReference type="ARBA" id="ARBA00023136"/>
    </source>
</evidence>
<dbReference type="GO" id="GO:0005385">
    <property type="term" value="F:zinc ion transmembrane transporter activity"/>
    <property type="evidence" value="ECO:0007669"/>
    <property type="project" value="TreeGrafter"/>
</dbReference>
<comment type="caution">
    <text evidence="8">The sequence shown here is derived from an EMBL/GenBank/DDBJ whole genome shotgun (WGS) entry which is preliminary data.</text>
</comment>
<dbReference type="GO" id="GO:0005886">
    <property type="term" value="C:plasma membrane"/>
    <property type="evidence" value="ECO:0007669"/>
    <property type="project" value="TreeGrafter"/>
</dbReference>
<dbReference type="InterPro" id="IPR050681">
    <property type="entry name" value="CDF/SLC30A"/>
</dbReference>
<dbReference type="NCBIfam" id="TIGR01297">
    <property type="entry name" value="CDF"/>
    <property type="match status" value="1"/>
</dbReference>
<dbReference type="AlphaFoldDB" id="A0A5F1ZZZ9"/>
<evidence type="ECO:0000313" key="8">
    <source>
        <dbReference type="EMBL" id="TGK04153.1"/>
    </source>
</evidence>
<sequence>MDKNLTTSLSNLEPFLRQAILRPKRKDTIRTLVFAFLLSILIFSWEIFGSAESKSLALLADAGHVISDSFAFLLSIFAVWISDRKPTSKMNFGFFRVEVFAAFCNSILISGISIYIIIEAIHRFQSHHDIAPDSMLVFSLGTIALNLLSVWLLKRIAADNINLRSAYLHVLSDLLGTLAVLAGAILIRFVGWVWIDPLISLLLSIIILRSAVIILKESILILLEASPTHEEWDHLKKDILEIEGVENILSAHTWTLTKGIHASAFRLQIASKSDPKMILKNAYELLRGEWKFEQIYLQLEDPKTTQTIEGIVAKTLHDIDSEEWGHHHHTHDHPAHHHSH</sequence>
<dbReference type="EMBL" id="RQER01000002">
    <property type="protein sequence ID" value="TGK04153.1"/>
    <property type="molecule type" value="Genomic_DNA"/>
</dbReference>
<feature type="transmembrane region" description="Helical" evidence="6">
    <location>
        <begin position="62"/>
        <end position="81"/>
    </location>
</feature>
<dbReference type="Pfam" id="PF01545">
    <property type="entry name" value="Cation_efflux"/>
    <property type="match status" value="1"/>
</dbReference>
<dbReference type="InterPro" id="IPR002524">
    <property type="entry name" value="Cation_efflux"/>
</dbReference>
<organism evidence="8 11">
    <name type="scientific">Leptospira langatensis</name>
    <dbReference type="NCBI Taxonomy" id="2484983"/>
    <lineage>
        <taxon>Bacteria</taxon>
        <taxon>Pseudomonadati</taxon>
        <taxon>Spirochaetota</taxon>
        <taxon>Spirochaetia</taxon>
        <taxon>Leptospirales</taxon>
        <taxon>Leptospiraceae</taxon>
        <taxon>Leptospira</taxon>
    </lineage>
</organism>
<proteinExistence type="predicted"/>
<keyword evidence="3" id="KW-0864">Zinc transport</keyword>
<dbReference type="InterPro" id="IPR058533">
    <property type="entry name" value="Cation_efflux_TM"/>
</dbReference>
<feature type="domain" description="Cation efflux protein transmembrane" evidence="7">
    <location>
        <begin position="33"/>
        <end position="223"/>
    </location>
</feature>
<reference evidence="9" key="1">
    <citation type="submission" date="2018-10" db="EMBL/GenBank/DDBJ databases">
        <authorList>
            <person name="Vincent A.T."/>
            <person name="Schiettekatte O."/>
            <person name="Bourhy P."/>
            <person name="Veyrier F.J."/>
            <person name="Picardeau M."/>
        </authorList>
    </citation>
    <scope>NUCLEOTIDE SEQUENCE</scope>
    <source>
        <strain evidence="9">201702690</strain>
    </source>
</reference>
<dbReference type="EMBL" id="RQGC01000001">
    <property type="protein sequence ID" value="TGL43633.1"/>
    <property type="molecule type" value="Genomic_DNA"/>
</dbReference>
<dbReference type="Proteomes" id="UP000297946">
    <property type="component" value="Unassembled WGS sequence"/>
</dbReference>
<evidence type="ECO:0000313" key="9">
    <source>
        <dbReference type="EMBL" id="TGL43633.1"/>
    </source>
</evidence>
<keyword evidence="4 6" id="KW-1133">Transmembrane helix</keyword>
<evidence type="ECO:0000256" key="1">
    <source>
        <dbReference type="ARBA" id="ARBA00004141"/>
    </source>
</evidence>
<name>A0A5F1ZZZ9_9LEPT</name>
<evidence type="ECO:0000259" key="7">
    <source>
        <dbReference type="Pfam" id="PF01545"/>
    </source>
</evidence>
<evidence type="ECO:0000256" key="3">
    <source>
        <dbReference type="ARBA" id="ARBA00022906"/>
    </source>
</evidence>